<reference evidence="3" key="1">
    <citation type="submission" date="2022-11" db="UniProtKB">
        <authorList>
            <consortium name="WormBaseParasite"/>
        </authorList>
    </citation>
    <scope>IDENTIFICATION</scope>
</reference>
<name>A0A915IUC1_ROMCU</name>
<dbReference type="Proteomes" id="UP000887565">
    <property type="component" value="Unplaced"/>
</dbReference>
<proteinExistence type="predicted"/>
<keyword evidence="2" id="KW-1185">Reference proteome</keyword>
<feature type="region of interest" description="Disordered" evidence="1">
    <location>
        <begin position="79"/>
        <end position="114"/>
    </location>
</feature>
<evidence type="ECO:0000313" key="2">
    <source>
        <dbReference type="Proteomes" id="UP000887565"/>
    </source>
</evidence>
<sequence length="114" mass="12796">MSHDSRQQECGDDAPLHCTHREQTCQINSTGFYKQAYQHSFRRSPPKLTDFISTSQGDAEIQRCLEALKNPLKAVFKVPLPPGPPMNTEPATSSSAWLQPTTTSLPPMARTWLR</sequence>
<organism evidence="2 3">
    <name type="scientific">Romanomermis culicivorax</name>
    <name type="common">Nematode worm</name>
    <dbReference type="NCBI Taxonomy" id="13658"/>
    <lineage>
        <taxon>Eukaryota</taxon>
        <taxon>Metazoa</taxon>
        <taxon>Ecdysozoa</taxon>
        <taxon>Nematoda</taxon>
        <taxon>Enoplea</taxon>
        <taxon>Dorylaimia</taxon>
        <taxon>Mermithida</taxon>
        <taxon>Mermithoidea</taxon>
        <taxon>Mermithidae</taxon>
        <taxon>Romanomermis</taxon>
    </lineage>
</organism>
<protein>
    <submittedName>
        <fullName evidence="3">Uncharacterized protein</fullName>
    </submittedName>
</protein>
<dbReference type="AlphaFoldDB" id="A0A915IUC1"/>
<evidence type="ECO:0000256" key="1">
    <source>
        <dbReference type="SAM" id="MobiDB-lite"/>
    </source>
</evidence>
<accession>A0A915IUC1</accession>
<evidence type="ECO:0000313" key="3">
    <source>
        <dbReference type="WBParaSite" id="nRc.2.0.1.t17794-RA"/>
    </source>
</evidence>
<feature type="compositionally biased region" description="Polar residues" evidence="1">
    <location>
        <begin position="89"/>
        <end position="105"/>
    </location>
</feature>
<dbReference type="WBParaSite" id="nRc.2.0.1.t17794-RA">
    <property type="protein sequence ID" value="nRc.2.0.1.t17794-RA"/>
    <property type="gene ID" value="nRc.2.0.1.g17794"/>
</dbReference>